<feature type="transmembrane region" description="Helical" evidence="6">
    <location>
        <begin position="39"/>
        <end position="61"/>
    </location>
</feature>
<proteinExistence type="predicted"/>
<evidence type="ECO:0000256" key="6">
    <source>
        <dbReference type="SAM" id="Phobius"/>
    </source>
</evidence>
<feature type="transmembrane region" description="Helical" evidence="6">
    <location>
        <begin position="213"/>
        <end position="232"/>
    </location>
</feature>
<sequence length="333" mass="36115">MKNKNKKSYLINGLALVLLFILLNVLIKNNVISRYYQGIMVFVFINVIVASSLNLTIGFLGQLALGHAGFMAIGAYGSALFSMYIKEMALPPTALLITSLLVGGLLTGIIGYLIGLPALRLRGDYLAIITLGFGEIIRVIINNLKITRGAHGLTGIDKLVNVTNSFWIAVVVIVILYAIINSRHGRAIMSIREDEIAAEAVGINTVKYKSMGFTISAFFAGIGGGLFAHYMAYLDPNTFNFMKSVEIVTIVVLGGMGSLTGTIIASVVLTALPEMLRGFAEYRLLVYSFVLIIMMIFRPQGILGRKEFSINGLIKHSKNIIKKTGDNAEGGEL</sequence>
<dbReference type="PANTHER" id="PTHR30482">
    <property type="entry name" value="HIGH-AFFINITY BRANCHED-CHAIN AMINO ACID TRANSPORT SYSTEM PERMEASE"/>
    <property type="match status" value="1"/>
</dbReference>
<evidence type="ECO:0000256" key="2">
    <source>
        <dbReference type="ARBA" id="ARBA00022475"/>
    </source>
</evidence>
<keyword evidence="8" id="KW-1185">Reference proteome</keyword>
<dbReference type="EMBL" id="WHNX01000024">
    <property type="protein sequence ID" value="MPW26696.1"/>
    <property type="molecule type" value="Genomic_DNA"/>
</dbReference>
<comment type="caution">
    <text evidence="7">The sequence shown here is derived from an EMBL/GenBank/DDBJ whole genome shotgun (WGS) entry which is preliminary data.</text>
</comment>
<keyword evidence="5 6" id="KW-0472">Membrane</keyword>
<dbReference type="CDD" id="cd06581">
    <property type="entry name" value="TM_PBP1_LivM_like"/>
    <property type="match status" value="1"/>
</dbReference>
<dbReference type="RefSeq" id="WP_152805479.1">
    <property type="nucleotide sequence ID" value="NZ_WHNX01000024.1"/>
</dbReference>
<reference evidence="7 8" key="1">
    <citation type="submission" date="2019-10" db="EMBL/GenBank/DDBJ databases">
        <title>Alkalibaculum tamaniensis sp.nov., a new alkaliphilic acetogen, isolated on methoxylated aromatics from a mud volcano.</title>
        <authorList>
            <person name="Khomyakova M.A."/>
            <person name="Merkel A.Y."/>
            <person name="Bonch-Osmolovskaya E.A."/>
            <person name="Slobodkin A.I."/>
        </authorList>
    </citation>
    <scope>NUCLEOTIDE SEQUENCE [LARGE SCALE GENOMIC DNA]</scope>
    <source>
        <strain evidence="7 8">M08DMB</strain>
    </source>
</reference>
<accession>A0A6A7KBC1</accession>
<feature type="transmembrane region" description="Helical" evidence="6">
    <location>
        <begin position="247"/>
        <end position="272"/>
    </location>
</feature>
<dbReference type="AlphaFoldDB" id="A0A6A7KBC1"/>
<protein>
    <submittedName>
        <fullName evidence="7">Branched-chain amino acid ABC transporter permease</fullName>
    </submittedName>
</protein>
<dbReference type="GO" id="GO:0005886">
    <property type="term" value="C:plasma membrane"/>
    <property type="evidence" value="ECO:0007669"/>
    <property type="project" value="UniProtKB-SubCell"/>
</dbReference>
<keyword evidence="4 6" id="KW-1133">Transmembrane helix</keyword>
<feature type="transmembrane region" description="Helical" evidence="6">
    <location>
        <begin position="68"/>
        <end position="85"/>
    </location>
</feature>
<gene>
    <name evidence="7" type="ORF">GC105_12940</name>
</gene>
<evidence type="ECO:0000256" key="4">
    <source>
        <dbReference type="ARBA" id="ARBA00022989"/>
    </source>
</evidence>
<feature type="transmembrane region" description="Helical" evidence="6">
    <location>
        <begin position="164"/>
        <end position="180"/>
    </location>
</feature>
<feature type="transmembrane region" description="Helical" evidence="6">
    <location>
        <begin position="9"/>
        <end position="27"/>
    </location>
</feature>
<keyword evidence="3 6" id="KW-0812">Transmembrane</keyword>
<dbReference type="Proteomes" id="UP000440004">
    <property type="component" value="Unassembled WGS sequence"/>
</dbReference>
<evidence type="ECO:0000313" key="7">
    <source>
        <dbReference type="EMBL" id="MPW26696.1"/>
    </source>
</evidence>
<evidence type="ECO:0000256" key="1">
    <source>
        <dbReference type="ARBA" id="ARBA00004651"/>
    </source>
</evidence>
<evidence type="ECO:0000256" key="5">
    <source>
        <dbReference type="ARBA" id="ARBA00023136"/>
    </source>
</evidence>
<name>A0A6A7KBC1_9FIRM</name>
<dbReference type="InterPro" id="IPR001851">
    <property type="entry name" value="ABC_transp_permease"/>
</dbReference>
<comment type="subcellular location">
    <subcellularLocation>
        <location evidence="1">Cell membrane</location>
        <topology evidence="1">Multi-pass membrane protein</topology>
    </subcellularLocation>
</comment>
<feature type="transmembrane region" description="Helical" evidence="6">
    <location>
        <begin position="91"/>
        <end position="113"/>
    </location>
</feature>
<keyword evidence="2" id="KW-1003">Cell membrane</keyword>
<organism evidence="7 8">
    <name type="scientific">Alkalibaculum sporogenes</name>
    <dbReference type="NCBI Taxonomy" id="2655001"/>
    <lineage>
        <taxon>Bacteria</taxon>
        <taxon>Bacillati</taxon>
        <taxon>Bacillota</taxon>
        <taxon>Clostridia</taxon>
        <taxon>Eubacteriales</taxon>
        <taxon>Eubacteriaceae</taxon>
        <taxon>Alkalibaculum</taxon>
    </lineage>
</organism>
<dbReference type="Pfam" id="PF02653">
    <property type="entry name" value="BPD_transp_2"/>
    <property type="match status" value="1"/>
</dbReference>
<dbReference type="PANTHER" id="PTHR30482:SF10">
    <property type="entry name" value="HIGH-AFFINITY BRANCHED-CHAIN AMINO ACID TRANSPORT PROTEIN BRAE"/>
    <property type="match status" value="1"/>
</dbReference>
<feature type="transmembrane region" description="Helical" evidence="6">
    <location>
        <begin position="284"/>
        <end position="303"/>
    </location>
</feature>
<evidence type="ECO:0000313" key="8">
    <source>
        <dbReference type="Proteomes" id="UP000440004"/>
    </source>
</evidence>
<evidence type="ECO:0000256" key="3">
    <source>
        <dbReference type="ARBA" id="ARBA00022692"/>
    </source>
</evidence>
<dbReference type="InterPro" id="IPR043428">
    <property type="entry name" value="LivM-like"/>
</dbReference>
<dbReference type="GO" id="GO:0015658">
    <property type="term" value="F:branched-chain amino acid transmembrane transporter activity"/>
    <property type="evidence" value="ECO:0007669"/>
    <property type="project" value="InterPro"/>
</dbReference>